<name>A0A9D1M3J1_9PROT</name>
<feature type="domain" description="Ribosome maturation factor RimP N-terminal" evidence="4">
    <location>
        <begin position="10"/>
        <end position="83"/>
    </location>
</feature>
<dbReference type="PANTHER" id="PTHR33867:SF1">
    <property type="entry name" value="RIBOSOME MATURATION FACTOR RIMP"/>
    <property type="match status" value="1"/>
</dbReference>
<dbReference type="GO" id="GO:0006412">
    <property type="term" value="P:translation"/>
    <property type="evidence" value="ECO:0007669"/>
    <property type="project" value="TreeGrafter"/>
</dbReference>
<keyword evidence="2 3" id="KW-0690">Ribosome biogenesis</keyword>
<feature type="domain" description="Ribosome maturation factor RimP C-terminal" evidence="5">
    <location>
        <begin position="86"/>
        <end position="151"/>
    </location>
</feature>
<dbReference type="InterPro" id="IPR036847">
    <property type="entry name" value="RimP_C_sf"/>
</dbReference>
<organism evidence="6 7">
    <name type="scientific">Candidatus Scatocola faecipullorum</name>
    <dbReference type="NCBI Taxonomy" id="2840917"/>
    <lineage>
        <taxon>Bacteria</taxon>
        <taxon>Pseudomonadati</taxon>
        <taxon>Pseudomonadota</taxon>
        <taxon>Alphaproteobacteria</taxon>
        <taxon>Rhodospirillales</taxon>
        <taxon>Rhodospirillaceae</taxon>
        <taxon>Rhodospirillaceae incertae sedis</taxon>
        <taxon>Candidatus Scatocola</taxon>
    </lineage>
</organism>
<evidence type="ECO:0000259" key="5">
    <source>
        <dbReference type="Pfam" id="PF17384"/>
    </source>
</evidence>
<dbReference type="GO" id="GO:0000028">
    <property type="term" value="P:ribosomal small subunit assembly"/>
    <property type="evidence" value="ECO:0007669"/>
    <property type="project" value="TreeGrafter"/>
</dbReference>
<proteinExistence type="inferred from homology"/>
<dbReference type="Gene3D" id="3.30.300.70">
    <property type="entry name" value="RimP-like superfamily, N-terminal"/>
    <property type="match status" value="1"/>
</dbReference>
<comment type="subcellular location">
    <subcellularLocation>
        <location evidence="3">Cytoplasm</location>
    </subcellularLocation>
</comment>
<dbReference type="Pfam" id="PF02576">
    <property type="entry name" value="RimP_N"/>
    <property type="match status" value="1"/>
</dbReference>
<dbReference type="InterPro" id="IPR028989">
    <property type="entry name" value="RimP_N"/>
</dbReference>
<dbReference type="InterPro" id="IPR035956">
    <property type="entry name" value="RimP_N_sf"/>
</dbReference>
<comment type="similarity">
    <text evidence="3">Belongs to the RimP family.</text>
</comment>
<dbReference type="NCBIfam" id="NF000932">
    <property type="entry name" value="PRK00092.2-5"/>
    <property type="match status" value="1"/>
</dbReference>
<evidence type="ECO:0000256" key="1">
    <source>
        <dbReference type="ARBA" id="ARBA00022490"/>
    </source>
</evidence>
<accession>A0A9D1M3J1</accession>
<evidence type="ECO:0000256" key="3">
    <source>
        <dbReference type="HAMAP-Rule" id="MF_01077"/>
    </source>
</evidence>
<dbReference type="Proteomes" id="UP000824107">
    <property type="component" value="Unassembled WGS sequence"/>
</dbReference>
<evidence type="ECO:0000256" key="2">
    <source>
        <dbReference type="ARBA" id="ARBA00022517"/>
    </source>
</evidence>
<evidence type="ECO:0000313" key="7">
    <source>
        <dbReference type="Proteomes" id="UP000824107"/>
    </source>
</evidence>
<dbReference type="AlphaFoldDB" id="A0A9D1M3J1"/>
<dbReference type="InterPro" id="IPR003728">
    <property type="entry name" value="Ribosome_maturation_RimP"/>
</dbReference>
<evidence type="ECO:0000313" key="6">
    <source>
        <dbReference type="EMBL" id="HIU52980.1"/>
    </source>
</evidence>
<protein>
    <recommendedName>
        <fullName evidence="3">Ribosome maturation factor RimP</fullName>
    </recommendedName>
</protein>
<gene>
    <name evidence="3 6" type="primary">rimP</name>
    <name evidence="6" type="ORF">IAD20_02745</name>
</gene>
<keyword evidence="1 3" id="KW-0963">Cytoplasm</keyword>
<dbReference type="SUPFAM" id="SSF74942">
    <property type="entry name" value="YhbC-like, C-terminal domain"/>
    <property type="match status" value="1"/>
</dbReference>
<dbReference type="Pfam" id="PF17384">
    <property type="entry name" value="DUF150_C"/>
    <property type="match status" value="1"/>
</dbReference>
<evidence type="ECO:0000259" key="4">
    <source>
        <dbReference type="Pfam" id="PF02576"/>
    </source>
</evidence>
<dbReference type="CDD" id="cd01734">
    <property type="entry name" value="YlxS_C"/>
    <property type="match status" value="1"/>
</dbReference>
<dbReference type="HAMAP" id="MF_01077">
    <property type="entry name" value="RimP"/>
    <property type="match status" value="1"/>
</dbReference>
<dbReference type="Gene3D" id="2.30.30.180">
    <property type="entry name" value="Ribosome maturation factor RimP, C-terminal domain"/>
    <property type="match status" value="1"/>
</dbReference>
<sequence>MQKKHVLQDMLEPVISGLGYETVRILTIGQANPTLQIMIDKLDGSDIVVEDCATVSRKISEVLDANDPIKDKYNLEVSSPGLDRPLTKPAHFVRFAGYEAKVETDEAIENRKRFKGKITGLDEENKVHLEMDGREYVIPFDAVSKAKIVITDELLQKYVDEHPECGEHVIEE</sequence>
<dbReference type="SUPFAM" id="SSF75420">
    <property type="entry name" value="YhbC-like, N-terminal domain"/>
    <property type="match status" value="1"/>
</dbReference>
<dbReference type="GO" id="GO:0005829">
    <property type="term" value="C:cytosol"/>
    <property type="evidence" value="ECO:0007669"/>
    <property type="project" value="TreeGrafter"/>
</dbReference>
<dbReference type="PANTHER" id="PTHR33867">
    <property type="entry name" value="RIBOSOME MATURATION FACTOR RIMP"/>
    <property type="match status" value="1"/>
</dbReference>
<reference evidence="6" key="1">
    <citation type="submission" date="2020-10" db="EMBL/GenBank/DDBJ databases">
        <authorList>
            <person name="Gilroy R."/>
        </authorList>
    </citation>
    <scope>NUCLEOTIDE SEQUENCE</scope>
    <source>
        <strain evidence="6">ChiW3-316</strain>
    </source>
</reference>
<dbReference type="InterPro" id="IPR028998">
    <property type="entry name" value="RimP_C"/>
</dbReference>
<comment type="function">
    <text evidence="3">Required for maturation of 30S ribosomal subunits.</text>
</comment>
<comment type="caution">
    <text evidence="6">The sequence shown here is derived from an EMBL/GenBank/DDBJ whole genome shotgun (WGS) entry which is preliminary data.</text>
</comment>
<reference evidence="6" key="2">
    <citation type="journal article" date="2021" name="PeerJ">
        <title>Extensive microbial diversity within the chicken gut microbiome revealed by metagenomics and culture.</title>
        <authorList>
            <person name="Gilroy R."/>
            <person name="Ravi A."/>
            <person name="Getino M."/>
            <person name="Pursley I."/>
            <person name="Horton D.L."/>
            <person name="Alikhan N.F."/>
            <person name="Baker D."/>
            <person name="Gharbi K."/>
            <person name="Hall N."/>
            <person name="Watson M."/>
            <person name="Adriaenssens E.M."/>
            <person name="Foster-Nyarko E."/>
            <person name="Jarju S."/>
            <person name="Secka A."/>
            <person name="Antonio M."/>
            <person name="Oren A."/>
            <person name="Chaudhuri R.R."/>
            <person name="La Ragione R."/>
            <person name="Hildebrand F."/>
            <person name="Pallen M.J."/>
        </authorList>
    </citation>
    <scope>NUCLEOTIDE SEQUENCE</scope>
    <source>
        <strain evidence="6">ChiW3-316</strain>
    </source>
</reference>
<dbReference type="EMBL" id="DVNC01000021">
    <property type="protein sequence ID" value="HIU52980.1"/>
    <property type="molecule type" value="Genomic_DNA"/>
</dbReference>
<dbReference type="FunFam" id="3.30.300.70:FF:000001">
    <property type="entry name" value="Ribosome maturation factor RimP"/>
    <property type="match status" value="1"/>
</dbReference>